<evidence type="ECO:0000256" key="5">
    <source>
        <dbReference type="ARBA" id="ARBA00023242"/>
    </source>
</evidence>
<evidence type="ECO:0000256" key="2">
    <source>
        <dbReference type="ARBA" id="ARBA00022969"/>
    </source>
</evidence>
<sequence length="435" mass="48622">MSLRTEPPKGYTGPPPPPSYTYPPSMDDPTRMTPTSLPPMASLLRHDHEEQEAQSSPYVARQFQPPYNMTKHPLWLAQFDPNAPVQHIYYPPQPPMNSHSPQNIAESSLVALQPQLHLANPSNQGVAPQRRTAKKIALRRDIVKDPVQGRRGSAELSIRYQNQGQQAGGESSEASYTRRDSKSPRQMPQSRSMPISGLLSDGPSPVSEPRRQPTYRLRMRQQPIAARACGFGERDRRVIDPPPILQMDVGDPNSSPEEIRALIRQPYSVVHCVLWDPATNQDDTAMPGTTEKRQQRRLMGTLVASPFVGNDEHGVEGCFFTFPDLSVRTPGTYSLKFSLINLDPTRMMPGSREPVKSIVWSSVFHVYNAKEFQGMRASTELTKTLKHQGCLISVKKGNNKAHGSRSRGEDDEEEEEEEDSGGEGSSTKRGKRPKR</sequence>
<proteinExistence type="predicted"/>
<keyword evidence="9" id="KW-1185">Reference proteome</keyword>
<evidence type="ECO:0000259" key="7">
    <source>
        <dbReference type="PROSITE" id="PS51821"/>
    </source>
</evidence>
<dbReference type="EMBL" id="KQ947411">
    <property type="protein sequence ID" value="KUJ19052.1"/>
    <property type="molecule type" value="Genomic_DNA"/>
</dbReference>
<feature type="region of interest" description="Disordered" evidence="6">
    <location>
        <begin position="119"/>
        <end position="218"/>
    </location>
</feature>
<feature type="compositionally biased region" description="Polar residues" evidence="6">
    <location>
        <begin position="159"/>
        <end position="175"/>
    </location>
</feature>
<protein>
    <recommendedName>
        <fullName evidence="7">Velvet domain-containing protein</fullName>
    </recommendedName>
</protein>
<evidence type="ECO:0000256" key="1">
    <source>
        <dbReference type="ARBA" id="ARBA00004123"/>
    </source>
</evidence>
<dbReference type="Proteomes" id="UP000070700">
    <property type="component" value="Unassembled WGS sequence"/>
</dbReference>
<dbReference type="InParanoid" id="A0A194XH04"/>
<dbReference type="Gene3D" id="2.60.40.3960">
    <property type="entry name" value="Velvet domain"/>
    <property type="match status" value="1"/>
</dbReference>
<dbReference type="GeneID" id="28822677"/>
<keyword evidence="2" id="KW-0749">Sporulation</keyword>
<dbReference type="PANTHER" id="PTHR33572">
    <property type="entry name" value="SPORE DEVELOPMENT REGULATOR VOSA"/>
    <property type="match status" value="1"/>
</dbReference>
<dbReference type="InterPro" id="IPR037525">
    <property type="entry name" value="Velvet_dom"/>
</dbReference>
<dbReference type="AlphaFoldDB" id="A0A194XH04"/>
<dbReference type="OrthoDB" id="3056235at2759"/>
<dbReference type="PROSITE" id="PS51821">
    <property type="entry name" value="VELVET"/>
    <property type="match status" value="1"/>
</dbReference>
<feature type="compositionally biased region" description="Polar residues" evidence="6">
    <location>
        <begin position="184"/>
        <end position="193"/>
    </location>
</feature>
<dbReference type="RefSeq" id="XP_018073407.1">
    <property type="nucleotide sequence ID" value="XM_018212951.1"/>
</dbReference>
<dbReference type="InterPro" id="IPR038491">
    <property type="entry name" value="Velvet_dom_sf"/>
</dbReference>
<dbReference type="Pfam" id="PF11754">
    <property type="entry name" value="Velvet"/>
    <property type="match status" value="2"/>
</dbReference>
<comment type="subcellular location">
    <subcellularLocation>
        <location evidence="1">Nucleus</location>
    </subcellularLocation>
</comment>
<evidence type="ECO:0000256" key="6">
    <source>
        <dbReference type="SAM" id="MobiDB-lite"/>
    </source>
</evidence>
<accession>A0A194XH04</accession>
<keyword evidence="5" id="KW-0539">Nucleus</keyword>
<feature type="region of interest" description="Disordered" evidence="6">
    <location>
        <begin position="396"/>
        <end position="435"/>
    </location>
</feature>
<dbReference type="GO" id="GO:0030435">
    <property type="term" value="P:sporulation resulting in formation of a cellular spore"/>
    <property type="evidence" value="ECO:0007669"/>
    <property type="project" value="UniProtKB-KW"/>
</dbReference>
<reference evidence="8 9" key="1">
    <citation type="submission" date="2015-10" db="EMBL/GenBank/DDBJ databases">
        <title>Full genome of DAOMC 229536 Phialocephala scopiformis, a fungal endophyte of spruce producing the potent anti-insectan compound rugulosin.</title>
        <authorList>
            <consortium name="DOE Joint Genome Institute"/>
            <person name="Walker A.K."/>
            <person name="Frasz S.L."/>
            <person name="Seifert K.A."/>
            <person name="Miller J.D."/>
            <person name="Mondo S.J."/>
            <person name="Labutti K."/>
            <person name="Lipzen A."/>
            <person name="Dockter R."/>
            <person name="Kennedy M."/>
            <person name="Grigoriev I.V."/>
            <person name="Spatafora J.W."/>
        </authorList>
    </citation>
    <scope>NUCLEOTIDE SEQUENCE [LARGE SCALE GENOMIC DNA]</scope>
    <source>
        <strain evidence="8 9">CBS 120377</strain>
    </source>
</reference>
<evidence type="ECO:0000256" key="3">
    <source>
        <dbReference type="ARBA" id="ARBA00023015"/>
    </source>
</evidence>
<dbReference type="KEGG" id="psco:LY89DRAFT_667059"/>
<feature type="region of interest" description="Disordered" evidence="6">
    <location>
        <begin position="1"/>
        <end position="57"/>
    </location>
</feature>
<gene>
    <name evidence="8" type="ORF">LY89DRAFT_667059</name>
</gene>
<dbReference type="STRING" id="149040.A0A194XH04"/>
<name>A0A194XH04_MOLSC</name>
<dbReference type="PANTHER" id="PTHR33572:SF17">
    <property type="entry name" value="SEXUAL DEVELOPMENT REGULATOR VELC"/>
    <property type="match status" value="1"/>
</dbReference>
<feature type="compositionally biased region" description="Basic and acidic residues" evidence="6">
    <location>
        <begin position="138"/>
        <end position="148"/>
    </location>
</feature>
<dbReference type="GO" id="GO:0005634">
    <property type="term" value="C:nucleus"/>
    <property type="evidence" value="ECO:0007669"/>
    <property type="project" value="UniProtKB-SubCell"/>
</dbReference>
<organism evidence="8 9">
    <name type="scientific">Mollisia scopiformis</name>
    <name type="common">Conifer needle endophyte fungus</name>
    <name type="synonym">Phialocephala scopiformis</name>
    <dbReference type="NCBI Taxonomy" id="149040"/>
    <lineage>
        <taxon>Eukaryota</taxon>
        <taxon>Fungi</taxon>
        <taxon>Dikarya</taxon>
        <taxon>Ascomycota</taxon>
        <taxon>Pezizomycotina</taxon>
        <taxon>Leotiomycetes</taxon>
        <taxon>Helotiales</taxon>
        <taxon>Mollisiaceae</taxon>
        <taxon>Mollisia</taxon>
    </lineage>
</organism>
<dbReference type="InterPro" id="IPR021740">
    <property type="entry name" value="Velvet"/>
</dbReference>
<evidence type="ECO:0000313" key="9">
    <source>
        <dbReference type="Proteomes" id="UP000070700"/>
    </source>
</evidence>
<evidence type="ECO:0000313" key="8">
    <source>
        <dbReference type="EMBL" id="KUJ19052.1"/>
    </source>
</evidence>
<keyword evidence="3" id="KW-0805">Transcription regulation</keyword>
<keyword evidence="4" id="KW-0804">Transcription</keyword>
<feature type="compositionally biased region" description="Acidic residues" evidence="6">
    <location>
        <begin position="409"/>
        <end position="421"/>
    </location>
</feature>
<evidence type="ECO:0000256" key="4">
    <source>
        <dbReference type="ARBA" id="ARBA00023163"/>
    </source>
</evidence>
<feature type="domain" description="Velvet" evidence="7">
    <location>
        <begin position="210"/>
        <end position="395"/>
    </location>
</feature>